<dbReference type="PANTHER" id="PTHR13887:SF55">
    <property type="entry name" value="SLR0313 PROTEIN"/>
    <property type="match status" value="1"/>
</dbReference>
<dbReference type="Proteomes" id="UP000592181">
    <property type="component" value="Unassembled WGS sequence"/>
</dbReference>
<feature type="region of interest" description="Disordered" evidence="2">
    <location>
        <begin position="42"/>
        <end position="70"/>
    </location>
</feature>
<comment type="caution">
    <text evidence="4">The sequence shown here is derived from an EMBL/GenBank/DDBJ whole genome shotgun (WGS) entry which is preliminary data.</text>
</comment>
<evidence type="ECO:0000259" key="3">
    <source>
        <dbReference type="PROSITE" id="PS51352"/>
    </source>
</evidence>
<dbReference type="InterPro" id="IPR012336">
    <property type="entry name" value="Thioredoxin-like_fold"/>
</dbReference>
<dbReference type="PANTHER" id="PTHR13887">
    <property type="entry name" value="GLUTATHIONE S-TRANSFERASE KAPPA"/>
    <property type="match status" value="1"/>
</dbReference>
<comment type="similarity">
    <text evidence="1">Belongs to the thioredoxin family. DsbA subfamily.</text>
</comment>
<organism evidence="4 5">
    <name type="scientific">Janibacter alkaliphilus</name>
    <dbReference type="NCBI Taxonomy" id="1069963"/>
    <lineage>
        <taxon>Bacteria</taxon>
        <taxon>Bacillati</taxon>
        <taxon>Actinomycetota</taxon>
        <taxon>Actinomycetes</taxon>
        <taxon>Micrococcales</taxon>
        <taxon>Intrasporangiaceae</taxon>
        <taxon>Janibacter</taxon>
    </lineage>
</organism>
<feature type="compositionally biased region" description="Low complexity" evidence="2">
    <location>
        <begin position="42"/>
        <end position="58"/>
    </location>
</feature>
<dbReference type="Pfam" id="PF13462">
    <property type="entry name" value="Thioredoxin_4"/>
    <property type="match status" value="1"/>
</dbReference>
<accession>A0A852X827</accession>
<dbReference type="EMBL" id="JACBZX010000001">
    <property type="protein sequence ID" value="NYG36434.1"/>
    <property type="molecule type" value="Genomic_DNA"/>
</dbReference>
<dbReference type="InterPro" id="IPR013766">
    <property type="entry name" value="Thioredoxin_domain"/>
</dbReference>
<reference evidence="4 5" key="1">
    <citation type="submission" date="2020-07" db="EMBL/GenBank/DDBJ databases">
        <title>Sequencing the genomes of 1000 actinobacteria strains.</title>
        <authorList>
            <person name="Klenk H.-P."/>
        </authorList>
    </citation>
    <scope>NUCLEOTIDE SEQUENCE [LARGE SCALE GENOMIC DNA]</scope>
    <source>
        <strain evidence="4 5">DSM 24723</strain>
    </source>
</reference>
<dbReference type="AlphaFoldDB" id="A0A852X827"/>
<dbReference type="InterPro" id="IPR006311">
    <property type="entry name" value="TAT_signal"/>
</dbReference>
<name>A0A852X827_9MICO</name>
<dbReference type="PROSITE" id="PS51257">
    <property type="entry name" value="PROKAR_LIPOPROTEIN"/>
    <property type="match status" value="1"/>
</dbReference>
<proteinExistence type="inferred from homology"/>
<feature type="compositionally biased region" description="Basic and acidic residues" evidence="2">
    <location>
        <begin position="233"/>
        <end position="244"/>
    </location>
</feature>
<evidence type="ECO:0000256" key="2">
    <source>
        <dbReference type="SAM" id="MobiDB-lite"/>
    </source>
</evidence>
<dbReference type="Gene3D" id="3.40.30.10">
    <property type="entry name" value="Glutaredoxin"/>
    <property type="match status" value="1"/>
</dbReference>
<gene>
    <name evidence="4" type="ORF">BJY28_000903</name>
</gene>
<dbReference type="SUPFAM" id="SSF52833">
    <property type="entry name" value="Thioredoxin-like"/>
    <property type="match status" value="1"/>
</dbReference>
<feature type="domain" description="Thioredoxin" evidence="3">
    <location>
        <begin position="48"/>
        <end position="244"/>
    </location>
</feature>
<dbReference type="PROSITE" id="PS51318">
    <property type="entry name" value="TAT"/>
    <property type="match status" value="1"/>
</dbReference>
<evidence type="ECO:0000313" key="5">
    <source>
        <dbReference type="Proteomes" id="UP000592181"/>
    </source>
</evidence>
<protein>
    <recommendedName>
        <fullName evidence="3">Thioredoxin domain-containing protein</fullName>
    </recommendedName>
</protein>
<feature type="region of interest" description="Disordered" evidence="2">
    <location>
        <begin position="217"/>
        <end position="244"/>
    </location>
</feature>
<sequence>MSTHRMTPGRDVLLSRRTALSAGGILGGAALLAACGNESGQGSNASSASSGSAAPASGTPVEHPEGLDYGTWLRPESHVLDAGGTQGVLVEFLDFECESCGAVFPIIEQVREEFAGELTYALRYLPLDGHANSRPAAHAAEAAARQGRLEEMYRQLFERQAEWGEQEEGAVDDLFVEMAETIGLDMEQWQQDRASDAVAERVEADVADAEKLRLTGTPSFFLDGEPFQPESQEDLRSQIREAIG</sequence>
<dbReference type="RefSeq" id="WP_343036958.1">
    <property type="nucleotide sequence ID" value="NZ_JACBZX010000001.1"/>
</dbReference>
<keyword evidence="5" id="KW-1185">Reference proteome</keyword>
<evidence type="ECO:0000256" key="1">
    <source>
        <dbReference type="ARBA" id="ARBA00005791"/>
    </source>
</evidence>
<evidence type="ECO:0000313" key="4">
    <source>
        <dbReference type="EMBL" id="NYG36434.1"/>
    </source>
</evidence>
<dbReference type="InterPro" id="IPR036249">
    <property type="entry name" value="Thioredoxin-like_sf"/>
</dbReference>
<dbReference type="PROSITE" id="PS51352">
    <property type="entry name" value="THIOREDOXIN_2"/>
    <property type="match status" value="1"/>
</dbReference>